<proteinExistence type="predicted"/>
<dbReference type="Gene3D" id="3.30.559.10">
    <property type="entry name" value="Chloramphenicol acetyltransferase-like domain"/>
    <property type="match status" value="1"/>
</dbReference>
<protein>
    <submittedName>
        <fullName evidence="1">CatA-like O-acetyltransferase</fullName>
    </submittedName>
</protein>
<dbReference type="SUPFAM" id="SSF52777">
    <property type="entry name" value="CoA-dependent acyltransferases"/>
    <property type="match status" value="1"/>
</dbReference>
<accession>A0ABV6YUN9</accession>
<dbReference type="InterPro" id="IPR001707">
    <property type="entry name" value="Cmp_AcTrfase"/>
</dbReference>
<gene>
    <name evidence="1" type="ORF">ACFL27_06270</name>
</gene>
<dbReference type="PIRSF" id="PIRSF000440">
    <property type="entry name" value="CAT"/>
    <property type="match status" value="1"/>
</dbReference>
<dbReference type="EMBL" id="JBHPBY010000060">
    <property type="protein sequence ID" value="MFC1849796.1"/>
    <property type="molecule type" value="Genomic_DNA"/>
</dbReference>
<keyword evidence="2" id="KW-1185">Reference proteome</keyword>
<dbReference type="InterPro" id="IPR023213">
    <property type="entry name" value="CAT-like_dom_sf"/>
</dbReference>
<evidence type="ECO:0000313" key="2">
    <source>
        <dbReference type="Proteomes" id="UP001594351"/>
    </source>
</evidence>
<sequence length="238" mass="28080">MTFWSPSYISGQLQQNGSGFEGRLNMYKMLNIKNWERKDQFSFFKDFDNPFFNICTEVDVTELHAFAEAEELSFFITSLYASLKTANIVEEFRYRIRDNGVIIYDEIHAGSTVLNEDDTFSFCFFPFKTSFDEFNIEAKQLLQDISLQKEILNPRTNQDNLIHYSVIPWISFFSISHARKFRTNDSIPKIVFGKFNKKDNRLKMPISIEVHHSLIDGVHVSKYLNKFQEILDEPKRYL</sequence>
<name>A0ABV6YUN9_UNCC1</name>
<dbReference type="PANTHER" id="PTHR38474:SF1">
    <property type="entry name" value="SLR0299 PROTEIN"/>
    <property type="match status" value="1"/>
</dbReference>
<dbReference type="Pfam" id="PF00302">
    <property type="entry name" value="CAT"/>
    <property type="match status" value="1"/>
</dbReference>
<dbReference type="Proteomes" id="UP001594351">
    <property type="component" value="Unassembled WGS sequence"/>
</dbReference>
<dbReference type="PANTHER" id="PTHR38474">
    <property type="entry name" value="SLR0299 PROTEIN"/>
    <property type="match status" value="1"/>
</dbReference>
<evidence type="ECO:0000313" key="1">
    <source>
        <dbReference type="EMBL" id="MFC1849796.1"/>
    </source>
</evidence>
<reference evidence="1 2" key="1">
    <citation type="submission" date="2024-09" db="EMBL/GenBank/DDBJ databases">
        <title>Laminarin stimulates single cell rates of sulfate reduction while oxygen inhibits transcriptomic activity in coastal marine sediment.</title>
        <authorList>
            <person name="Lindsay M."/>
            <person name="Orcutt B."/>
            <person name="Emerson D."/>
            <person name="Stepanauskas R."/>
            <person name="D'Angelo T."/>
        </authorList>
    </citation>
    <scope>NUCLEOTIDE SEQUENCE [LARGE SCALE GENOMIC DNA]</scope>
    <source>
        <strain evidence="1">SAG AM-311-K15</strain>
    </source>
</reference>
<comment type="caution">
    <text evidence="1">The sequence shown here is derived from an EMBL/GenBank/DDBJ whole genome shotgun (WGS) entry which is preliminary data.</text>
</comment>
<dbReference type="SMART" id="SM01059">
    <property type="entry name" value="CAT"/>
    <property type="match status" value="1"/>
</dbReference>
<organism evidence="1 2">
    <name type="scientific">candidate division CSSED10-310 bacterium</name>
    <dbReference type="NCBI Taxonomy" id="2855610"/>
    <lineage>
        <taxon>Bacteria</taxon>
        <taxon>Bacteria division CSSED10-310</taxon>
    </lineage>
</organism>